<proteinExistence type="predicted"/>
<reference evidence="3" key="1">
    <citation type="submission" date="2022-11" db="UniProtKB">
        <authorList>
            <consortium name="WormBaseParasite"/>
        </authorList>
    </citation>
    <scope>IDENTIFICATION</scope>
</reference>
<feature type="region of interest" description="Disordered" evidence="1">
    <location>
        <begin position="174"/>
        <end position="207"/>
    </location>
</feature>
<accession>A0A914VPG9</accession>
<evidence type="ECO:0000313" key="3">
    <source>
        <dbReference type="WBParaSite" id="PSAMB.scaffold2315size23924.g17324.t1"/>
    </source>
</evidence>
<dbReference type="Pfam" id="PF00071">
    <property type="entry name" value="Ras"/>
    <property type="match status" value="1"/>
</dbReference>
<dbReference type="SMART" id="SM00175">
    <property type="entry name" value="RAB"/>
    <property type="match status" value="1"/>
</dbReference>
<keyword evidence="2" id="KW-1185">Reference proteome</keyword>
<dbReference type="GO" id="GO:0005525">
    <property type="term" value="F:GTP binding"/>
    <property type="evidence" value="ECO:0007669"/>
    <property type="project" value="InterPro"/>
</dbReference>
<dbReference type="WBParaSite" id="PSAMB.scaffold2315size23924.g17324.t1">
    <property type="protein sequence ID" value="PSAMB.scaffold2315size23924.g17324.t1"/>
    <property type="gene ID" value="PSAMB.scaffold2315size23924.g17324"/>
</dbReference>
<organism evidence="2 3">
    <name type="scientific">Plectus sambesii</name>
    <dbReference type="NCBI Taxonomy" id="2011161"/>
    <lineage>
        <taxon>Eukaryota</taxon>
        <taxon>Metazoa</taxon>
        <taxon>Ecdysozoa</taxon>
        <taxon>Nematoda</taxon>
        <taxon>Chromadorea</taxon>
        <taxon>Plectida</taxon>
        <taxon>Plectina</taxon>
        <taxon>Plectoidea</taxon>
        <taxon>Plectidae</taxon>
        <taxon>Plectus</taxon>
    </lineage>
</organism>
<dbReference type="InterPro" id="IPR001806">
    <property type="entry name" value="Small_GTPase"/>
</dbReference>
<dbReference type="SMART" id="SM00173">
    <property type="entry name" value="RAS"/>
    <property type="match status" value="1"/>
</dbReference>
<sequence>MMVRVAALGESRVGKTALLEQFVHGTCPTLHRPTVVNRSLCCTVVRGDRVYELQCNDLPPMYQLPLDSLDEWDYCAGFTFRTVDVYLLVFDCSRPDTFETVEQLYVQLRRSRPMAPVVVVAAKCDLLRRPPGGGRSINPYERLVRKKWKRPFVECSAKHNCKVSAVFQELMNSVEQSSSETNGRKGQRQDTKGSNRQSRSSPRCVIQ</sequence>
<dbReference type="Gene3D" id="3.40.50.300">
    <property type="entry name" value="P-loop containing nucleotide triphosphate hydrolases"/>
    <property type="match status" value="1"/>
</dbReference>
<name>A0A914VPG9_9BILA</name>
<dbReference type="PANTHER" id="PTHR46350:SF2">
    <property type="entry name" value="RAS LIKE FAMILY 10 MEMBER B"/>
    <property type="match status" value="1"/>
</dbReference>
<dbReference type="AlphaFoldDB" id="A0A914VPG9"/>
<dbReference type="GO" id="GO:0003924">
    <property type="term" value="F:GTPase activity"/>
    <property type="evidence" value="ECO:0007669"/>
    <property type="project" value="InterPro"/>
</dbReference>
<dbReference type="InterPro" id="IPR027417">
    <property type="entry name" value="P-loop_NTPase"/>
</dbReference>
<protein>
    <submittedName>
        <fullName evidence="3">Uncharacterized protein</fullName>
    </submittedName>
</protein>
<evidence type="ECO:0000256" key="1">
    <source>
        <dbReference type="SAM" id="MobiDB-lite"/>
    </source>
</evidence>
<dbReference type="PROSITE" id="PS51419">
    <property type="entry name" value="RAB"/>
    <property type="match status" value="1"/>
</dbReference>
<dbReference type="PANTHER" id="PTHR46350">
    <property type="entry name" value="RAS LIKE FAMILY 10 MEMBER B-RELATED"/>
    <property type="match status" value="1"/>
</dbReference>
<dbReference type="InterPro" id="IPR052661">
    <property type="entry name" value="Ras-like_GTPase_Reg"/>
</dbReference>
<dbReference type="SUPFAM" id="SSF52540">
    <property type="entry name" value="P-loop containing nucleoside triphosphate hydrolases"/>
    <property type="match status" value="1"/>
</dbReference>
<dbReference type="PROSITE" id="PS51421">
    <property type="entry name" value="RAS"/>
    <property type="match status" value="1"/>
</dbReference>
<dbReference type="Proteomes" id="UP000887566">
    <property type="component" value="Unplaced"/>
</dbReference>
<dbReference type="SMART" id="SM00174">
    <property type="entry name" value="RHO"/>
    <property type="match status" value="1"/>
</dbReference>
<evidence type="ECO:0000313" key="2">
    <source>
        <dbReference type="Proteomes" id="UP000887566"/>
    </source>
</evidence>
<dbReference type="PRINTS" id="PR00449">
    <property type="entry name" value="RASTRNSFRMNG"/>
</dbReference>